<dbReference type="InterPro" id="IPR052035">
    <property type="entry name" value="ZnF_BED_domain_contain"/>
</dbReference>
<evidence type="ECO:0000313" key="1">
    <source>
        <dbReference type="EMBL" id="KYP41823.1"/>
    </source>
</evidence>
<dbReference type="Proteomes" id="UP000075243">
    <property type="component" value="Unassembled WGS sequence"/>
</dbReference>
<dbReference type="PANTHER" id="PTHR46481">
    <property type="entry name" value="ZINC FINGER BED DOMAIN-CONTAINING PROTEIN 4"/>
    <property type="match status" value="1"/>
</dbReference>
<gene>
    <name evidence="1" type="ORF">KK1_036788</name>
</gene>
<evidence type="ECO:0000313" key="2">
    <source>
        <dbReference type="Proteomes" id="UP000075243"/>
    </source>
</evidence>
<dbReference type="InterPro" id="IPR012337">
    <property type="entry name" value="RNaseH-like_sf"/>
</dbReference>
<accession>A0A151RH70</accession>
<sequence length="83" mass="9204">MRCCAHILSLIMKDGLKEIKDSILKIRNAVKYVKSSLARFSRFKACVEQEGISYKGLYFRPGQFQGSTGTIHHILDSGGAARG</sequence>
<dbReference type="AlphaFoldDB" id="A0A151RH70"/>
<name>A0A151RH70_CAJCA</name>
<reference evidence="1" key="1">
    <citation type="journal article" date="2012" name="Nat. Biotechnol.">
        <title>Draft genome sequence of pigeonpea (Cajanus cajan), an orphan legume crop of resource-poor farmers.</title>
        <authorList>
            <person name="Varshney R.K."/>
            <person name="Chen W."/>
            <person name="Li Y."/>
            <person name="Bharti A.K."/>
            <person name="Saxena R.K."/>
            <person name="Schlueter J.A."/>
            <person name="Donoghue M.T."/>
            <person name="Azam S."/>
            <person name="Fan G."/>
            <person name="Whaley A.M."/>
            <person name="Farmer A.D."/>
            <person name="Sheridan J."/>
            <person name="Iwata A."/>
            <person name="Tuteja R."/>
            <person name="Penmetsa R.V."/>
            <person name="Wu W."/>
            <person name="Upadhyaya H.D."/>
            <person name="Yang S.P."/>
            <person name="Shah T."/>
            <person name="Saxena K.B."/>
            <person name="Michael T."/>
            <person name="McCombie W.R."/>
            <person name="Yang B."/>
            <person name="Zhang G."/>
            <person name="Yang H."/>
            <person name="Wang J."/>
            <person name="Spillane C."/>
            <person name="Cook D.R."/>
            <person name="May G.D."/>
            <person name="Xu X."/>
            <person name="Jackson S.A."/>
        </authorList>
    </citation>
    <scope>NUCLEOTIDE SEQUENCE [LARGE SCALE GENOMIC DNA]</scope>
</reference>
<dbReference type="PANTHER" id="PTHR46481:SF8">
    <property type="entry name" value="ZINC FINGER BED DOMAIN-CONTAINING PROTEIN RICESLEEPER 1-LIKE"/>
    <property type="match status" value="1"/>
</dbReference>
<protein>
    <recommendedName>
        <fullName evidence="3">AC transposase</fullName>
    </recommendedName>
</protein>
<proteinExistence type="predicted"/>
<keyword evidence="2" id="KW-1185">Reference proteome</keyword>
<dbReference type="SUPFAM" id="SSF53098">
    <property type="entry name" value="Ribonuclease H-like"/>
    <property type="match status" value="1"/>
</dbReference>
<dbReference type="Gramene" id="C.cajan_35749.t">
    <property type="protein sequence ID" value="C.cajan_35749.t.cds1"/>
    <property type="gene ID" value="C.cajan_35749"/>
</dbReference>
<dbReference type="EMBL" id="KQ483750">
    <property type="protein sequence ID" value="KYP41823.1"/>
    <property type="molecule type" value="Genomic_DNA"/>
</dbReference>
<organism evidence="1 2">
    <name type="scientific">Cajanus cajan</name>
    <name type="common">Pigeon pea</name>
    <name type="synonym">Cajanus indicus</name>
    <dbReference type="NCBI Taxonomy" id="3821"/>
    <lineage>
        <taxon>Eukaryota</taxon>
        <taxon>Viridiplantae</taxon>
        <taxon>Streptophyta</taxon>
        <taxon>Embryophyta</taxon>
        <taxon>Tracheophyta</taxon>
        <taxon>Spermatophyta</taxon>
        <taxon>Magnoliopsida</taxon>
        <taxon>eudicotyledons</taxon>
        <taxon>Gunneridae</taxon>
        <taxon>Pentapetalae</taxon>
        <taxon>rosids</taxon>
        <taxon>fabids</taxon>
        <taxon>Fabales</taxon>
        <taxon>Fabaceae</taxon>
        <taxon>Papilionoideae</taxon>
        <taxon>50 kb inversion clade</taxon>
        <taxon>NPAAA clade</taxon>
        <taxon>indigoferoid/millettioid clade</taxon>
        <taxon>Phaseoleae</taxon>
        <taxon>Cajanus</taxon>
    </lineage>
</organism>
<evidence type="ECO:0008006" key="3">
    <source>
        <dbReference type="Google" id="ProtNLM"/>
    </source>
</evidence>